<dbReference type="RefSeq" id="WP_114468473.1">
    <property type="nucleotide sequence ID" value="NZ_QPJK01000004.1"/>
</dbReference>
<evidence type="ECO:0000256" key="1">
    <source>
        <dbReference type="ARBA" id="ARBA00009981"/>
    </source>
</evidence>
<dbReference type="InterPro" id="IPR036165">
    <property type="entry name" value="YefM-like_sf"/>
</dbReference>
<dbReference type="NCBIfam" id="TIGR01552">
    <property type="entry name" value="phd_fam"/>
    <property type="match status" value="1"/>
</dbReference>
<protein>
    <recommendedName>
        <fullName evidence="2">Antitoxin</fullName>
    </recommendedName>
</protein>
<gene>
    <name evidence="3" type="ORF">DES41_10437</name>
</gene>
<comment type="caution">
    <text evidence="3">The sequence shown here is derived from an EMBL/GenBank/DDBJ whole genome shotgun (WGS) entry which is preliminary data.</text>
</comment>
<comment type="similarity">
    <text evidence="1 2">Belongs to the phD/YefM antitoxin family.</text>
</comment>
<dbReference type="InterPro" id="IPR006442">
    <property type="entry name" value="Antitoxin_Phd/YefM"/>
</dbReference>
<dbReference type="EMBL" id="QPJK01000004">
    <property type="protein sequence ID" value="RCW71218.1"/>
    <property type="molecule type" value="Genomic_DNA"/>
</dbReference>
<dbReference type="SUPFAM" id="SSF143120">
    <property type="entry name" value="YefM-like"/>
    <property type="match status" value="1"/>
</dbReference>
<organism evidence="3 4">
    <name type="scientific">Pseudorhodoferax soli</name>
    <dbReference type="NCBI Taxonomy" id="545864"/>
    <lineage>
        <taxon>Bacteria</taxon>
        <taxon>Pseudomonadati</taxon>
        <taxon>Pseudomonadota</taxon>
        <taxon>Betaproteobacteria</taxon>
        <taxon>Burkholderiales</taxon>
        <taxon>Comamonadaceae</taxon>
    </lineage>
</organism>
<comment type="function">
    <text evidence="2">Antitoxin component of a type II toxin-antitoxin (TA) system.</text>
</comment>
<dbReference type="Pfam" id="PF02604">
    <property type="entry name" value="PhdYeFM_antitox"/>
    <property type="match status" value="1"/>
</dbReference>
<evidence type="ECO:0000313" key="3">
    <source>
        <dbReference type="EMBL" id="RCW71218.1"/>
    </source>
</evidence>
<name>A0A368XVY2_9BURK</name>
<keyword evidence="4" id="KW-1185">Reference proteome</keyword>
<dbReference type="Proteomes" id="UP000252884">
    <property type="component" value="Unassembled WGS sequence"/>
</dbReference>
<accession>A0A368XVY2</accession>
<dbReference type="AlphaFoldDB" id="A0A368XVY2"/>
<dbReference type="Gene3D" id="3.40.1620.10">
    <property type="entry name" value="YefM-like domain"/>
    <property type="match status" value="1"/>
</dbReference>
<reference evidence="3 4" key="1">
    <citation type="submission" date="2018-07" db="EMBL/GenBank/DDBJ databases">
        <title>Genomic Encyclopedia of Type Strains, Phase IV (KMG-IV): sequencing the most valuable type-strain genomes for metagenomic binning, comparative biology and taxonomic classification.</title>
        <authorList>
            <person name="Goeker M."/>
        </authorList>
    </citation>
    <scope>NUCLEOTIDE SEQUENCE [LARGE SCALE GENOMIC DNA]</scope>
    <source>
        <strain evidence="3 4">DSM 21634</strain>
    </source>
</reference>
<evidence type="ECO:0000256" key="2">
    <source>
        <dbReference type="RuleBase" id="RU362080"/>
    </source>
</evidence>
<dbReference type="OrthoDB" id="8853077at2"/>
<evidence type="ECO:0000313" key="4">
    <source>
        <dbReference type="Proteomes" id="UP000252884"/>
    </source>
</evidence>
<proteinExistence type="inferred from homology"/>
<sequence>MRITATEGKNRFGYYLGHAEREPVEVLKNGRVAAVLVSAARYAELQALERTTSLDAKRRAFRSQYKHWIDEQNRHNEANGLWCEGLVAWPQD</sequence>